<dbReference type="GO" id="GO:0003700">
    <property type="term" value="F:DNA-binding transcription factor activity"/>
    <property type="evidence" value="ECO:0007669"/>
    <property type="project" value="InterPro"/>
</dbReference>
<dbReference type="SMART" id="SM00342">
    <property type="entry name" value="HTH_ARAC"/>
    <property type="match status" value="1"/>
</dbReference>
<dbReference type="PANTHER" id="PTHR46796">
    <property type="entry name" value="HTH-TYPE TRANSCRIPTIONAL ACTIVATOR RHAS-RELATED"/>
    <property type="match status" value="1"/>
</dbReference>
<evidence type="ECO:0000313" key="5">
    <source>
        <dbReference type="EMBL" id="TCO08126.1"/>
    </source>
</evidence>
<dbReference type="Pfam" id="PF12833">
    <property type="entry name" value="HTH_18"/>
    <property type="match status" value="1"/>
</dbReference>
<dbReference type="PANTHER" id="PTHR46796:SF6">
    <property type="entry name" value="ARAC SUBFAMILY"/>
    <property type="match status" value="1"/>
</dbReference>
<name>A0A4R2GIQ1_9HYPH</name>
<dbReference type="Proteomes" id="UP000294881">
    <property type="component" value="Unassembled WGS sequence"/>
</dbReference>
<evidence type="ECO:0000313" key="6">
    <source>
        <dbReference type="Proteomes" id="UP000294881"/>
    </source>
</evidence>
<dbReference type="RefSeq" id="WP_245514504.1">
    <property type="nucleotide sequence ID" value="NZ_JBHUNN010000002.1"/>
</dbReference>
<evidence type="ECO:0000256" key="2">
    <source>
        <dbReference type="ARBA" id="ARBA00023125"/>
    </source>
</evidence>
<proteinExistence type="predicted"/>
<protein>
    <submittedName>
        <fullName evidence="5">AraC family transcriptional regulator</fullName>
    </submittedName>
</protein>
<dbReference type="EMBL" id="SLWL01000025">
    <property type="protein sequence ID" value="TCO08126.1"/>
    <property type="molecule type" value="Genomic_DNA"/>
</dbReference>
<accession>A0A4R2GIQ1</accession>
<dbReference type="InterPro" id="IPR050204">
    <property type="entry name" value="AraC_XylS_family_regulators"/>
</dbReference>
<dbReference type="InterPro" id="IPR009057">
    <property type="entry name" value="Homeodomain-like_sf"/>
</dbReference>
<keyword evidence="1" id="KW-0805">Transcription regulation</keyword>
<dbReference type="GO" id="GO:0043565">
    <property type="term" value="F:sequence-specific DNA binding"/>
    <property type="evidence" value="ECO:0007669"/>
    <property type="project" value="InterPro"/>
</dbReference>
<dbReference type="SUPFAM" id="SSF46689">
    <property type="entry name" value="Homeodomain-like"/>
    <property type="match status" value="2"/>
</dbReference>
<reference evidence="5 6" key="1">
    <citation type="submission" date="2019-03" db="EMBL/GenBank/DDBJ databases">
        <title>Genomic Encyclopedia of Type Strains, Phase IV (KMG-IV): sequencing the most valuable type-strain genomes for metagenomic binning, comparative biology and taxonomic classification.</title>
        <authorList>
            <person name="Goeker M."/>
        </authorList>
    </citation>
    <scope>NUCLEOTIDE SEQUENCE [LARGE SCALE GENOMIC DNA]</scope>
    <source>
        <strain evidence="5 6">DSM 22958</strain>
    </source>
</reference>
<dbReference type="AlphaFoldDB" id="A0A4R2GIQ1"/>
<dbReference type="InterPro" id="IPR018060">
    <property type="entry name" value="HTH_AraC"/>
</dbReference>
<gene>
    <name evidence="5" type="ORF">EV666_12513</name>
</gene>
<dbReference type="InterPro" id="IPR020449">
    <property type="entry name" value="Tscrpt_reg_AraC-type_HTH"/>
</dbReference>
<evidence type="ECO:0000256" key="3">
    <source>
        <dbReference type="ARBA" id="ARBA00023163"/>
    </source>
</evidence>
<comment type="caution">
    <text evidence="5">The sequence shown here is derived from an EMBL/GenBank/DDBJ whole genome shotgun (WGS) entry which is preliminary data.</text>
</comment>
<sequence length="293" mass="32113">MTFLVHNHRYAGGNELHRSLETPNMLIEHRTLNPGVLPAVSCTCTAISVTLAGRYLVPRKGDDAARSAVTVQPGFASIMPLGFEEAEVEIGARVENVHIFLAPSVTGHSALHDYDADPAKAEVVRYKGMSDPLLREIASSLLGVVSRPPEASDKLFVDGASAMLAAHLVSKYSNIAQRRASPSPTLSYDKLNRVLDLIDDRWAEEIGLDELAAEACLSPFHFARLFQKATGLSPHRYVTERRVREAKAKLAEGRLSLVEIALESGFGSQGNFNRTFRKHTGLTPGQFRIKQRS</sequence>
<dbReference type="Gene3D" id="1.10.10.60">
    <property type="entry name" value="Homeodomain-like"/>
    <property type="match status" value="2"/>
</dbReference>
<dbReference type="PRINTS" id="PR00032">
    <property type="entry name" value="HTHARAC"/>
</dbReference>
<keyword evidence="3" id="KW-0804">Transcription</keyword>
<feature type="domain" description="HTH araC/xylS-type" evidence="4">
    <location>
        <begin position="192"/>
        <end position="290"/>
    </location>
</feature>
<keyword evidence="6" id="KW-1185">Reference proteome</keyword>
<organism evidence="5 6">
    <name type="scientific">Camelimonas lactis</name>
    <dbReference type="NCBI Taxonomy" id="659006"/>
    <lineage>
        <taxon>Bacteria</taxon>
        <taxon>Pseudomonadati</taxon>
        <taxon>Pseudomonadota</taxon>
        <taxon>Alphaproteobacteria</taxon>
        <taxon>Hyphomicrobiales</taxon>
        <taxon>Chelatococcaceae</taxon>
        <taxon>Camelimonas</taxon>
    </lineage>
</organism>
<evidence type="ECO:0000259" key="4">
    <source>
        <dbReference type="PROSITE" id="PS01124"/>
    </source>
</evidence>
<evidence type="ECO:0000256" key="1">
    <source>
        <dbReference type="ARBA" id="ARBA00023015"/>
    </source>
</evidence>
<dbReference type="PROSITE" id="PS01124">
    <property type="entry name" value="HTH_ARAC_FAMILY_2"/>
    <property type="match status" value="1"/>
</dbReference>
<keyword evidence="2" id="KW-0238">DNA-binding</keyword>
<dbReference type="PROSITE" id="PS00041">
    <property type="entry name" value="HTH_ARAC_FAMILY_1"/>
    <property type="match status" value="1"/>
</dbReference>
<dbReference type="InterPro" id="IPR018062">
    <property type="entry name" value="HTH_AraC-typ_CS"/>
</dbReference>